<organism evidence="1 2">
    <name type="scientific">Rhodococcus tukisamuensis</name>
    <dbReference type="NCBI Taxonomy" id="168276"/>
    <lineage>
        <taxon>Bacteria</taxon>
        <taxon>Bacillati</taxon>
        <taxon>Actinomycetota</taxon>
        <taxon>Actinomycetes</taxon>
        <taxon>Mycobacteriales</taxon>
        <taxon>Nocardiaceae</taxon>
        <taxon>Rhodococcus</taxon>
    </lineage>
</organism>
<keyword evidence="2" id="KW-1185">Reference proteome</keyword>
<evidence type="ECO:0000313" key="2">
    <source>
        <dbReference type="Proteomes" id="UP000199417"/>
    </source>
</evidence>
<dbReference type="EMBL" id="FNAB01000015">
    <property type="protein sequence ID" value="SDE35384.1"/>
    <property type="molecule type" value="Genomic_DNA"/>
</dbReference>
<name>A0A1G7C7N1_9NOCA</name>
<accession>A0A1G7C7N1</accession>
<evidence type="ECO:0000313" key="1">
    <source>
        <dbReference type="EMBL" id="SDE35384.1"/>
    </source>
</evidence>
<protein>
    <submittedName>
        <fullName evidence="1">Uncharacterized protein</fullName>
    </submittedName>
</protein>
<dbReference type="AlphaFoldDB" id="A0A1G7C7N1"/>
<proteinExistence type="predicted"/>
<gene>
    <name evidence="1" type="ORF">SAMN05444580_11552</name>
</gene>
<reference evidence="1 2" key="1">
    <citation type="submission" date="2016-10" db="EMBL/GenBank/DDBJ databases">
        <authorList>
            <person name="de Groot N.N."/>
        </authorList>
    </citation>
    <scope>NUCLEOTIDE SEQUENCE [LARGE SCALE GENOMIC DNA]</scope>
    <source>
        <strain evidence="1 2">JCM 11308</strain>
    </source>
</reference>
<dbReference type="Proteomes" id="UP000199417">
    <property type="component" value="Unassembled WGS sequence"/>
</dbReference>
<sequence length="40" mass="4286">MNTESTPAEPARGTARWMAAAAAIRLSRRTLGTRTLGTIK</sequence>